<dbReference type="STRING" id="1763538.LPB68_04635"/>
<accession>A0A162RL27</accession>
<dbReference type="RefSeq" id="WP_068659743.1">
    <property type="nucleotide sequence ID" value="NZ_CP017770.1"/>
</dbReference>
<dbReference type="Proteomes" id="UP000077134">
    <property type="component" value="Unassembled WGS sequence"/>
</dbReference>
<sequence>MPDNHCHSSIHSKHLLHILDVRHVLCRDDIIWVLHYVHKKIAQDDPEFLELPKPRILRNFKSFTEISMLLLSRTGTSYLEQDKLRSSLLEALHGLIPLSYLETDSDSVESIPSS</sequence>
<evidence type="ECO:0000313" key="2">
    <source>
        <dbReference type="Proteomes" id="UP000077134"/>
    </source>
</evidence>
<comment type="caution">
    <text evidence="1">The sequence shown here is derived from an EMBL/GenBank/DDBJ whole genome shotgun (WGS) entry which is preliminary data.</text>
</comment>
<dbReference type="KEGG" id="pcx:LPB68_04635"/>
<dbReference type="OrthoDB" id="2679120at2"/>
<dbReference type="EMBL" id="LSFN01000032">
    <property type="protein sequence ID" value="OAB72857.1"/>
    <property type="molecule type" value="Genomic_DNA"/>
</dbReference>
<organism evidence="1 2">
    <name type="scientific">Paenibacillus crassostreae</name>
    <dbReference type="NCBI Taxonomy" id="1763538"/>
    <lineage>
        <taxon>Bacteria</taxon>
        <taxon>Bacillati</taxon>
        <taxon>Bacillota</taxon>
        <taxon>Bacilli</taxon>
        <taxon>Bacillales</taxon>
        <taxon>Paenibacillaceae</taxon>
        <taxon>Paenibacillus</taxon>
    </lineage>
</organism>
<gene>
    <name evidence="1" type="ORF">PNBC_15615</name>
</gene>
<evidence type="ECO:0000313" key="1">
    <source>
        <dbReference type="EMBL" id="OAB72857.1"/>
    </source>
</evidence>
<proteinExistence type="predicted"/>
<keyword evidence="2" id="KW-1185">Reference proteome</keyword>
<protein>
    <submittedName>
        <fullName evidence="1">Uncharacterized protein</fullName>
    </submittedName>
</protein>
<name>A0A162RL27_9BACL</name>
<reference evidence="1 2" key="1">
    <citation type="submission" date="2016-02" db="EMBL/GenBank/DDBJ databases">
        <title>Paenibacillus sp. LPB0068, isolated from Crassostrea gigas.</title>
        <authorList>
            <person name="Shin S.-K."/>
            <person name="Yi H."/>
        </authorList>
    </citation>
    <scope>NUCLEOTIDE SEQUENCE [LARGE SCALE GENOMIC DNA]</scope>
    <source>
        <strain evidence="1 2">LPB0068</strain>
    </source>
</reference>
<dbReference type="AlphaFoldDB" id="A0A162RL27"/>